<dbReference type="EMBL" id="GGEC01072589">
    <property type="protein sequence ID" value="MBX53073.1"/>
    <property type="molecule type" value="Transcribed_RNA"/>
</dbReference>
<dbReference type="AlphaFoldDB" id="A0A2P2PEB2"/>
<protein>
    <submittedName>
        <fullName evidence="1">Uncharacterized protein</fullName>
    </submittedName>
</protein>
<evidence type="ECO:0000313" key="1">
    <source>
        <dbReference type="EMBL" id="MBX53073.1"/>
    </source>
</evidence>
<sequence length="24" mass="2913">MKLKDPVREQNFGFHSFILLCSFR</sequence>
<organism evidence="1">
    <name type="scientific">Rhizophora mucronata</name>
    <name type="common">Asiatic mangrove</name>
    <dbReference type="NCBI Taxonomy" id="61149"/>
    <lineage>
        <taxon>Eukaryota</taxon>
        <taxon>Viridiplantae</taxon>
        <taxon>Streptophyta</taxon>
        <taxon>Embryophyta</taxon>
        <taxon>Tracheophyta</taxon>
        <taxon>Spermatophyta</taxon>
        <taxon>Magnoliopsida</taxon>
        <taxon>eudicotyledons</taxon>
        <taxon>Gunneridae</taxon>
        <taxon>Pentapetalae</taxon>
        <taxon>rosids</taxon>
        <taxon>fabids</taxon>
        <taxon>Malpighiales</taxon>
        <taxon>Rhizophoraceae</taxon>
        <taxon>Rhizophora</taxon>
    </lineage>
</organism>
<proteinExistence type="predicted"/>
<accession>A0A2P2PEB2</accession>
<reference evidence="1" key="1">
    <citation type="submission" date="2018-02" db="EMBL/GenBank/DDBJ databases">
        <title>Rhizophora mucronata_Transcriptome.</title>
        <authorList>
            <person name="Meera S.P."/>
            <person name="Sreeshan A."/>
            <person name="Augustine A."/>
        </authorList>
    </citation>
    <scope>NUCLEOTIDE SEQUENCE</scope>
    <source>
        <tissue evidence="1">Leaf</tissue>
    </source>
</reference>
<name>A0A2P2PEB2_RHIMU</name>